<dbReference type="Gene3D" id="3.40.50.1000">
    <property type="entry name" value="HAD superfamily/HAD-like"/>
    <property type="match status" value="1"/>
</dbReference>
<dbReference type="PANTHER" id="PTHR10000:SF8">
    <property type="entry name" value="HAD SUPERFAMILY HYDROLASE-LIKE, TYPE 3"/>
    <property type="match status" value="1"/>
</dbReference>
<dbReference type="SFLD" id="SFLDG01144">
    <property type="entry name" value="C2.B.4:_PGP_Like"/>
    <property type="match status" value="1"/>
</dbReference>
<sequence>MYKLVAIDIDGTLLNSRNEITKEVNDAIQAAKENGVSVVLCTGRPIFGINPFIEELKLNNEADFAITFNGALVQNTYTEEVVSQNNLTYQDLKALYELSKEIQSPMHYFDIKHMYNPNKTINLYTIYKAFANQIPIHYRPMNETPADIVIPKAMFVDEPERLDKIIETIPDSFKEKYMMIKSTPFYLEILHPIVSKGRAIKQLAEKLSIKREEIISIGDGENDLSMIEYAGCGVAMNNATPSVKEAADFQTLSNDENGVAYAIEQLILSKSEQ</sequence>
<dbReference type="SUPFAM" id="SSF56784">
    <property type="entry name" value="HAD-like"/>
    <property type="match status" value="1"/>
</dbReference>
<protein>
    <submittedName>
        <fullName evidence="1">Cof subfamily protein (Haloacid dehalogenase superfamily)</fullName>
    </submittedName>
</protein>
<dbReference type="SFLD" id="SFLDG01140">
    <property type="entry name" value="C2.B:_Phosphomannomutase_and_P"/>
    <property type="match status" value="1"/>
</dbReference>
<dbReference type="InterPro" id="IPR000150">
    <property type="entry name" value="Cof"/>
</dbReference>
<evidence type="ECO:0000313" key="2">
    <source>
        <dbReference type="Proteomes" id="UP001519345"/>
    </source>
</evidence>
<dbReference type="NCBIfam" id="TIGR00099">
    <property type="entry name" value="Cof-subfamily"/>
    <property type="match status" value="1"/>
</dbReference>
<dbReference type="EMBL" id="JAGGKX010000002">
    <property type="protein sequence ID" value="MBP1968577.1"/>
    <property type="molecule type" value="Genomic_DNA"/>
</dbReference>
<proteinExistence type="predicted"/>
<keyword evidence="2" id="KW-1185">Reference proteome</keyword>
<dbReference type="Gene3D" id="3.30.1240.10">
    <property type="match status" value="1"/>
</dbReference>
<dbReference type="PANTHER" id="PTHR10000">
    <property type="entry name" value="PHOSPHOSERINE PHOSPHATASE"/>
    <property type="match status" value="1"/>
</dbReference>
<reference evidence="1 2" key="1">
    <citation type="submission" date="2021-03" db="EMBL/GenBank/DDBJ databases">
        <title>Genomic Encyclopedia of Type Strains, Phase IV (KMG-IV): sequencing the most valuable type-strain genomes for metagenomic binning, comparative biology and taxonomic classification.</title>
        <authorList>
            <person name="Goeker M."/>
        </authorList>
    </citation>
    <scope>NUCLEOTIDE SEQUENCE [LARGE SCALE GENOMIC DNA]</scope>
    <source>
        <strain evidence="1 2">DSM 25609</strain>
    </source>
</reference>
<dbReference type="InterPro" id="IPR036412">
    <property type="entry name" value="HAD-like_sf"/>
</dbReference>
<dbReference type="NCBIfam" id="NF007806">
    <property type="entry name" value="PRK10513.1"/>
    <property type="match status" value="1"/>
</dbReference>
<dbReference type="InterPro" id="IPR006379">
    <property type="entry name" value="HAD-SF_hydro_IIB"/>
</dbReference>
<dbReference type="RefSeq" id="WP_209461791.1">
    <property type="nucleotide sequence ID" value="NZ_CP110224.1"/>
</dbReference>
<name>A0ABS4ICB1_9BACI</name>
<evidence type="ECO:0000313" key="1">
    <source>
        <dbReference type="EMBL" id="MBP1968577.1"/>
    </source>
</evidence>
<dbReference type="PROSITE" id="PS01228">
    <property type="entry name" value="COF_1"/>
    <property type="match status" value="1"/>
</dbReference>
<gene>
    <name evidence="1" type="ORF">J2Z83_000669</name>
</gene>
<comment type="caution">
    <text evidence="1">The sequence shown here is derived from an EMBL/GenBank/DDBJ whole genome shotgun (WGS) entry which is preliminary data.</text>
</comment>
<dbReference type="Pfam" id="PF08282">
    <property type="entry name" value="Hydrolase_3"/>
    <property type="match status" value="1"/>
</dbReference>
<dbReference type="SFLD" id="SFLDS00003">
    <property type="entry name" value="Haloacid_Dehalogenase"/>
    <property type="match status" value="1"/>
</dbReference>
<dbReference type="CDD" id="cd07516">
    <property type="entry name" value="HAD_Pase"/>
    <property type="match status" value="1"/>
</dbReference>
<dbReference type="InterPro" id="IPR023214">
    <property type="entry name" value="HAD_sf"/>
</dbReference>
<dbReference type="NCBIfam" id="TIGR01484">
    <property type="entry name" value="HAD-SF-IIB"/>
    <property type="match status" value="1"/>
</dbReference>
<dbReference type="Proteomes" id="UP001519345">
    <property type="component" value="Unassembled WGS sequence"/>
</dbReference>
<accession>A0ABS4ICB1</accession>
<dbReference type="PROSITE" id="PS01229">
    <property type="entry name" value="COF_2"/>
    <property type="match status" value="1"/>
</dbReference>
<organism evidence="1 2">
    <name type="scientific">Virgibacillus natechei</name>
    <dbReference type="NCBI Taxonomy" id="1216297"/>
    <lineage>
        <taxon>Bacteria</taxon>
        <taxon>Bacillati</taxon>
        <taxon>Bacillota</taxon>
        <taxon>Bacilli</taxon>
        <taxon>Bacillales</taxon>
        <taxon>Bacillaceae</taxon>
        <taxon>Virgibacillus</taxon>
    </lineage>
</organism>